<evidence type="ECO:0000313" key="3">
    <source>
        <dbReference type="Proteomes" id="UP001279734"/>
    </source>
</evidence>
<protein>
    <submittedName>
        <fullName evidence="2">Uncharacterized protein</fullName>
    </submittedName>
</protein>
<comment type="caution">
    <text evidence="2">The sequence shown here is derived from an EMBL/GenBank/DDBJ whole genome shotgun (WGS) entry which is preliminary data.</text>
</comment>
<organism evidence="2 3">
    <name type="scientific">Nepenthes gracilis</name>
    <name type="common">Slender pitcher plant</name>
    <dbReference type="NCBI Taxonomy" id="150966"/>
    <lineage>
        <taxon>Eukaryota</taxon>
        <taxon>Viridiplantae</taxon>
        <taxon>Streptophyta</taxon>
        <taxon>Embryophyta</taxon>
        <taxon>Tracheophyta</taxon>
        <taxon>Spermatophyta</taxon>
        <taxon>Magnoliopsida</taxon>
        <taxon>eudicotyledons</taxon>
        <taxon>Gunneridae</taxon>
        <taxon>Pentapetalae</taxon>
        <taxon>Caryophyllales</taxon>
        <taxon>Nepenthaceae</taxon>
        <taxon>Nepenthes</taxon>
    </lineage>
</organism>
<evidence type="ECO:0000256" key="1">
    <source>
        <dbReference type="SAM" id="MobiDB-lite"/>
    </source>
</evidence>
<proteinExistence type="predicted"/>
<name>A0AAD3S851_NEPGR</name>
<reference evidence="2" key="1">
    <citation type="submission" date="2023-05" db="EMBL/GenBank/DDBJ databases">
        <title>Nepenthes gracilis genome sequencing.</title>
        <authorList>
            <person name="Fukushima K."/>
        </authorList>
    </citation>
    <scope>NUCLEOTIDE SEQUENCE</scope>
    <source>
        <strain evidence="2">SING2019-196</strain>
    </source>
</reference>
<dbReference type="AlphaFoldDB" id="A0AAD3S851"/>
<evidence type="ECO:0000313" key="2">
    <source>
        <dbReference type="EMBL" id="GMH06169.1"/>
    </source>
</evidence>
<accession>A0AAD3S851</accession>
<gene>
    <name evidence="2" type="ORF">Nepgr_008009</name>
</gene>
<keyword evidence="3" id="KW-1185">Reference proteome</keyword>
<dbReference type="Proteomes" id="UP001279734">
    <property type="component" value="Unassembled WGS sequence"/>
</dbReference>
<dbReference type="EMBL" id="BSYO01000006">
    <property type="protein sequence ID" value="GMH06169.1"/>
    <property type="molecule type" value="Genomic_DNA"/>
</dbReference>
<sequence>MPIHEADFAFCLDCRKMILGVTTIAPMLCDSVLMLLLRLMPCWTRISSLGAGCPIWNVRAAILHRFKAPYKPFAATAAEADRCSGRLQCASWIYCCTAGRWSCGVAAKIVECYSIFWTATEDVAGCGSAVCWVSLGTDGPEFGTACDSDHSVSNLMSARIGEPGDTEASANLLAPLDIYGPSDDPIPMRQPDPGDAGDTLPVN</sequence>
<feature type="region of interest" description="Disordered" evidence="1">
    <location>
        <begin position="180"/>
        <end position="203"/>
    </location>
</feature>